<gene>
    <name evidence="1" type="ORF">LPB138_08685</name>
</gene>
<evidence type="ECO:0000313" key="2">
    <source>
        <dbReference type="Proteomes" id="UP000176050"/>
    </source>
</evidence>
<reference evidence="1 2" key="1">
    <citation type="submission" date="2016-10" db="EMBL/GenBank/DDBJ databases">
        <title>Lutibacter sp. LPB0138, isolated from marine gastropod.</title>
        <authorList>
            <person name="Kim E."/>
            <person name="Yi H."/>
        </authorList>
    </citation>
    <scope>NUCLEOTIDE SEQUENCE [LARGE SCALE GENOMIC DNA]</scope>
    <source>
        <strain evidence="1 2">LPB0138</strain>
    </source>
</reference>
<dbReference type="EMBL" id="CP017478">
    <property type="protein sequence ID" value="AOW20746.1"/>
    <property type="molecule type" value="Genomic_DNA"/>
</dbReference>
<protein>
    <submittedName>
        <fullName evidence="1">Uncharacterized protein</fullName>
    </submittedName>
</protein>
<name>A0A1D8P846_9FLAO</name>
<accession>A0A1D8P846</accession>
<dbReference type="Proteomes" id="UP000176050">
    <property type="component" value="Chromosome"/>
</dbReference>
<dbReference type="RefSeq" id="WP_070236910.1">
    <property type="nucleotide sequence ID" value="NZ_CP017478.1"/>
</dbReference>
<dbReference type="AlphaFoldDB" id="A0A1D8P846"/>
<keyword evidence="2" id="KW-1185">Reference proteome</keyword>
<organism evidence="1 2">
    <name type="scientific">Urechidicola croceus</name>
    <dbReference type="NCBI Taxonomy" id="1850246"/>
    <lineage>
        <taxon>Bacteria</taxon>
        <taxon>Pseudomonadati</taxon>
        <taxon>Bacteroidota</taxon>
        <taxon>Flavobacteriia</taxon>
        <taxon>Flavobacteriales</taxon>
        <taxon>Flavobacteriaceae</taxon>
        <taxon>Urechidicola</taxon>
    </lineage>
</organism>
<dbReference type="KEGG" id="lul:LPB138_08685"/>
<sequence length="76" mass="8618">MKKSQQSKKVFKENLGKVDKNLFEKINALLKENGIDDAEVTSLKIKNTNPQALTCPPGKVLYCWTDINGRKYCKCV</sequence>
<proteinExistence type="predicted"/>
<dbReference type="STRING" id="1850246.LPB138_08685"/>
<dbReference type="OrthoDB" id="1494783at2"/>
<evidence type="ECO:0000313" key="1">
    <source>
        <dbReference type="EMBL" id="AOW20746.1"/>
    </source>
</evidence>